<dbReference type="Proteomes" id="UP000298677">
    <property type="component" value="Chromosome"/>
</dbReference>
<evidence type="ECO:0000256" key="1">
    <source>
        <dbReference type="ARBA" id="ARBA00001946"/>
    </source>
</evidence>
<comment type="similarity">
    <text evidence="5">Belongs to the PPase family.</text>
</comment>
<gene>
    <name evidence="5" type="primary">ppa</name>
    <name evidence="6" type="ORF">D9V65_00370</name>
</gene>
<dbReference type="InterPro" id="IPR008162">
    <property type="entry name" value="Pyrophosphatase"/>
</dbReference>
<protein>
    <recommendedName>
        <fullName evidence="5">Inorganic pyrophosphatase</fullName>
        <ecNumber evidence="5">3.6.1.1</ecNumber>
    </recommendedName>
    <alternativeName>
        <fullName evidence="5">Pyrophosphate phospho-hydrolase</fullName>
        <shortName evidence="5">PPase</shortName>
    </alternativeName>
</protein>
<proteinExistence type="inferred from homology"/>
<dbReference type="InterPro" id="IPR036649">
    <property type="entry name" value="Pyrophosphatase_sf"/>
</dbReference>
<evidence type="ECO:0000256" key="2">
    <source>
        <dbReference type="ARBA" id="ARBA00022723"/>
    </source>
</evidence>
<dbReference type="GO" id="GO:0005737">
    <property type="term" value="C:cytoplasm"/>
    <property type="evidence" value="ECO:0007669"/>
    <property type="project" value="UniProtKB-SubCell"/>
</dbReference>
<keyword evidence="4 5" id="KW-0460">Magnesium</keyword>
<dbReference type="SUPFAM" id="SSF50324">
    <property type="entry name" value="Inorganic pyrophosphatase"/>
    <property type="match status" value="1"/>
</dbReference>
<dbReference type="GO" id="GO:0004427">
    <property type="term" value="F:inorganic diphosphate phosphatase activity"/>
    <property type="evidence" value="ECO:0007669"/>
    <property type="project" value="UniProtKB-UniRule"/>
</dbReference>
<dbReference type="EC" id="3.6.1.1" evidence="5"/>
<feature type="binding site" evidence="5">
    <location>
        <position position="103"/>
    </location>
    <ligand>
        <name>Mg(2+)</name>
        <dbReference type="ChEBI" id="CHEBI:18420"/>
        <label>1</label>
    </ligand>
</feature>
<dbReference type="OrthoDB" id="5187599at2"/>
<dbReference type="Gene3D" id="3.90.80.10">
    <property type="entry name" value="Inorganic pyrophosphatase"/>
    <property type="match status" value="1"/>
</dbReference>
<feature type="binding site" evidence="5">
    <location>
        <position position="71"/>
    </location>
    <ligand>
        <name>Mg(2+)</name>
        <dbReference type="ChEBI" id="CHEBI:18420"/>
        <label>1</label>
    </ligand>
</feature>
<evidence type="ECO:0000256" key="5">
    <source>
        <dbReference type="HAMAP-Rule" id="MF_00209"/>
    </source>
</evidence>
<comment type="cofactor">
    <cofactor evidence="1 5">
        <name>Mg(2+)</name>
        <dbReference type="ChEBI" id="CHEBI:18420"/>
    </cofactor>
</comment>
<keyword evidence="7" id="KW-1185">Reference proteome</keyword>
<dbReference type="RefSeq" id="WP_158341617.1">
    <property type="nucleotide sequence ID" value="NZ_CP033012.1"/>
</dbReference>
<dbReference type="GO" id="GO:0006796">
    <property type="term" value="P:phosphate-containing compound metabolic process"/>
    <property type="evidence" value="ECO:0007669"/>
    <property type="project" value="InterPro"/>
</dbReference>
<reference evidence="6 7" key="1">
    <citation type="submission" date="2018-10" db="EMBL/GenBank/DDBJ databases">
        <title>Comparative functional genomics of the obligate endosymbiont Buchnera aphidicola.</title>
        <authorList>
            <person name="Chong R.A."/>
        </authorList>
    </citation>
    <scope>NUCLEOTIDE SEQUENCE [LARGE SCALE GENOMIC DNA]</scope>
    <source>
        <strain evidence="6 7">Aoe</strain>
    </source>
</reference>
<evidence type="ECO:0000256" key="4">
    <source>
        <dbReference type="ARBA" id="ARBA00022842"/>
    </source>
</evidence>
<keyword evidence="2 5" id="KW-0479">Metal-binding</keyword>
<feature type="binding site" evidence="5">
    <location>
        <position position="142"/>
    </location>
    <ligand>
        <name>substrate</name>
    </ligand>
</feature>
<keyword evidence="5" id="KW-0963">Cytoplasm</keyword>
<sequence length="179" mass="20516">MSIKNVASGKNIPQDIYVIIEIPLRSFPVKYEIDKKSNCLYVDRLIPTTMFYPCNYGYINKSLSLDGDPLDVLIPTPYPLISKSIIRARTVGMLNMRDESGIDKKIIAVPHNTVSAEYNGVQGIKDFPDLLIKQIEHFFLHYKDLEEEKWTKIVGWSDCIEAEKEIISSIIRYGDSKKK</sequence>
<comment type="catalytic activity">
    <reaction evidence="5">
        <text>diphosphate + H2O = 2 phosphate + H(+)</text>
        <dbReference type="Rhea" id="RHEA:24576"/>
        <dbReference type="ChEBI" id="CHEBI:15377"/>
        <dbReference type="ChEBI" id="CHEBI:15378"/>
        <dbReference type="ChEBI" id="CHEBI:33019"/>
        <dbReference type="ChEBI" id="CHEBI:43474"/>
        <dbReference type="EC" id="3.6.1.1"/>
    </reaction>
</comment>
<dbReference type="NCBIfam" id="NF002317">
    <property type="entry name" value="PRK01250.1"/>
    <property type="match status" value="1"/>
</dbReference>
<dbReference type="EMBL" id="CP033012">
    <property type="protein sequence ID" value="QCI19210.1"/>
    <property type="molecule type" value="Genomic_DNA"/>
</dbReference>
<dbReference type="PROSITE" id="PS00387">
    <property type="entry name" value="PPASE"/>
    <property type="match status" value="1"/>
</dbReference>
<keyword evidence="3 5" id="KW-0378">Hydrolase</keyword>
<dbReference type="HAMAP" id="MF_00209">
    <property type="entry name" value="Inorganic_PPase"/>
    <property type="match status" value="1"/>
</dbReference>
<evidence type="ECO:0000256" key="3">
    <source>
        <dbReference type="ARBA" id="ARBA00022801"/>
    </source>
</evidence>
<dbReference type="CDD" id="cd00412">
    <property type="entry name" value="pyrophosphatase"/>
    <property type="match status" value="1"/>
</dbReference>
<feature type="binding site" evidence="5">
    <location>
        <position position="56"/>
    </location>
    <ligand>
        <name>substrate</name>
    </ligand>
</feature>
<feature type="binding site" evidence="5">
    <location>
        <position position="44"/>
    </location>
    <ligand>
        <name>substrate</name>
    </ligand>
</feature>
<comment type="subunit">
    <text evidence="5">Homohexamer.</text>
</comment>
<dbReference type="AlphaFoldDB" id="A0A4D6XYV0"/>
<feature type="binding site" evidence="5">
    <location>
        <position position="71"/>
    </location>
    <ligand>
        <name>Mg(2+)</name>
        <dbReference type="ChEBI" id="CHEBI:18420"/>
        <label>2</label>
    </ligand>
</feature>
<evidence type="ECO:0000313" key="7">
    <source>
        <dbReference type="Proteomes" id="UP000298677"/>
    </source>
</evidence>
<accession>A0A4D6XYV0</accession>
<evidence type="ECO:0000313" key="6">
    <source>
        <dbReference type="EMBL" id="QCI19210.1"/>
    </source>
</evidence>
<dbReference type="PANTHER" id="PTHR10286">
    <property type="entry name" value="INORGANIC PYROPHOSPHATASE"/>
    <property type="match status" value="1"/>
</dbReference>
<name>A0A4D6XYV0_9GAMM</name>
<dbReference type="Pfam" id="PF00719">
    <property type="entry name" value="Pyrophosphatase"/>
    <property type="match status" value="1"/>
</dbReference>
<comment type="subcellular location">
    <subcellularLocation>
        <location evidence="5">Cytoplasm</location>
    </subcellularLocation>
</comment>
<feature type="binding site" evidence="5">
    <location>
        <position position="66"/>
    </location>
    <ligand>
        <name>Mg(2+)</name>
        <dbReference type="ChEBI" id="CHEBI:18420"/>
        <label>1</label>
    </ligand>
</feature>
<dbReference type="GO" id="GO:0000287">
    <property type="term" value="F:magnesium ion binding"/>
    <property type="evidence" value="ECO:0007669"/>
    <property type="project" value="UniProtKB-UniRule"/>
</dbReference>
<comment type="function">
    <text evidence="5">Catalyzes the hydrolysis of inorganic pyrophosphate (PPi) forming two phosphate ions.</text>
</comment>
<organism evidence="6 7">
    <name type="scientific">Buchnera aphidicola</name>
    <name type="common">Anoecia oenotherae</name>
    <dbReference type="NCBI Taxonomy" id="1241833"/>
    <lineage>
        <taxon>Bacteria</taxon>
        <taxon>Pseudomonadati</taxon>
        <taxon>Pseudomonadota</taxon>
        <taxon>Gammaproteobacteria</taxon>
        <taxon>Enterobacterales</taxon>
        <taxon>Erwiniaceae</taxon>
        <taxon>Buchnera</taxon>
    </lineage>
</organism>
<feature type="binding site" evidence="5">
    <location>
        <position position="30"/>
    </location>
    <ligand>
        <name>substrate</name>
    </ligand>
</feature>